<sequence>MSYNQQRHEMLRKLQIEQLPTLYAPTEMEEHYHPFGESLPIRSKMPVPGKRCPNCLRRGQTIWVIPGKRCSQCGTEVL</sequence>
<dbReference type="AlphaFoldDB" id="A0A9Q8L8U4"/>
<dbReference type="Proteomes" id="UP000756132">
    <property type="component" value="Chromosome 1"/>
</dbReference>
<keyword evidence="2" id="KW-1185">Reference proteome</keyword>
<name>A0A9Q8L8U4_PASFU</name>
<dbReference type="OMA" id="QTIWVIP"/>
<reference evidence="1" key="1">
    <citation type="submission" date="2021-12" db="EMBL/GenBank/DDBJ databases">
        <authorList>
            <person name="Zaccaron A."/>
            <person name="Stergiopoulos I."/>
        </authorList>
    </citation>
    <scope>NUCLEOTIDE SEQUENCE</scope>
    <source>
        <strain evidence="1">Race5_Kim</strain>
    </source>
</reference>
<organism evidence="1 2">
    <name type="scientific">Passalora fulva</name>
    <name type="common">Tomato leaf mold</name>
    <name type="synonym">Cladosporium fulvum</name>
    <dbReference type="NCBI Taxonomy" id="5499"/>
    <lineage>
        <taxon>Eukaryota</taxon>
        <taxon>Fungi</taxon>
        <taxon>Dikarya</taxon>
        <taxon>Ascomycota</taxon>
        <taxon>Pezizomycotina</taxon>
        <taxon>Dothideomycetes</taxon>
        <taxon>Dothideomycetidae</taxon>
        <taxon>Mycosphaerellales</taxon>
        <taxon>Mycosphaerellaceae</taxon>
        <taxon>Fulvia</taxon>
    </lineage>
</organism>
<dbReference type="GeneID" id="71980842"/>
<dbReference type="RefSeq" id="XP_047757262.1">
    <property type="nucleotide sequence ID" value="XM_047900112.1"/>
</dbReference>
<evidence type="ECO:0000313" key="2">
    <source>
        <dbReference type="Proteomes" id="UP000756132"/>
    </source>
</evidence>
<accession>A0A9Q8L8U4</accession>
<dbReference type="EMBL" id="CP090163">
    <property type="protein sequence ID" value="UJO12896.1"/>
    <property type="molecule type" value="Genomic_DNA"/>
</dbReference>
<protein>
    <submittedName>
        <fullName evidence="1">Uncharacterized protein</fullName>
    </submittedName>
</protein>
<reference evidence="1" key="2">
    <citation type="journal article" date="2022" name="Microb. Genom.">
        <title>A chromosome-scale genome assembly of the tomato pathogen Cladosporium fulvum reveals a compartmentalized genome architecture and the presence of a dispensable chromosome.</title>
        <authorList>
            <person name="Zaccaron A.Z."/>
            <person name="Chen L.H."/>
            <person name="Samaras A."/>
            <person name="Stergiopoulos I."/>
        </authorList>
    </citation>
    <scope>NUCLEOTIDE SEQUENCE</scope>
    <source>
        <strain evidence="1">Race5_Kim</strain>
    </source>
</reference>
<gene>
    <name evidence="1" type="ORF">CLAFUR5_00964</name>
</gene>
<evidence type="ECO:0000313" key="1">
    <source>
        <dbReference type="EMBL" id="UJO12896.1"/>
    </source>
</evidence>
<dbReference type="KEGG" id="ffu:CLAFUR5_00964"/>
<proteinExistence type="predicted"/>
<dbReference type="OrthoDB" id="6133115at2759"/>